<dbReference type="PANTHER" id="PTHR33270:SF5">
    <property type="entry name" value="GB|AAC00605.1"/>
    <property type="match status" value="1"/>
</dbReference>
<sequence length="179" mass="20390">MDTILRKDCSKAFGLKQKGDNYDDRKRNNMEMNIRSTSDKTLLRKLKKKKADDDKNAKSNRFLITINVFGSAGPIRFVVNEDETARGVIETALKLYAKQGRLPVLGSDISSFFLYPANAGFEALKLSEVIGSRGARNFVLCKNQSKPHMTEARSQLIKRKGSRWRAWFQKSLTFKILSH</sequence>
<dbReference type="AlphaFoldDB" id="A0AAW2V547"/>
<dbReference type="InterPro" id="IPR040358">
    <property type="entry name" value="At4g22758-like"/>
</dbReference>
<feature type="domain" description="DUF7054" evidence="1">
    <location>
        <begin position="58"/>
        <end position="141"/>
    </location>
</feature>
<evidence type="ECO:0000259" key="1">
    <source>
        <dbReference type="Pfam" id="PF23156"/>
    </source>
</evidence>
<accession>A0AAW2V547</accession>
<evidence type="ECO:0000313" key="2">
    <source>
        <dbReference type="EMBL" id="KAL0424064.1"/>
    </source>
</evidence>
<name>A0AAW2V547_SESRA</name>
<dbReference type="PANTHER" id="PTHR33270">
    <property type="entry name" value="BNAC05G50380D PROTEIN"/>
    <property type="match status" value="1"/>
</dbReference>
<comment type="caution">
    <text evidence="2">The sequence shown here is derived from an EMBL/GenBank/DDBJ whole genome shotgun (WGS) entry which is preliminary data.</text>
</comment>
<dbReference type="EMBL" id="JACGWJ010000004">
    <property type="protein sequence ID" value="KAL0424064.1"/>
    <property type="molecule type" value="Genomic_DNA"/>
</dbReference>
<gene>
    <name evidence="2" type="ORF">Sradi_0941200</name>
</gene>
<dbReference type="Pfam" id="PF23156">
    <property type="entry name" value="DUF7054"/>
    <property type="match status" value="1"/>
</dbReference>
<dbReference type="InterPro" id="IPR055482">
    <property type="entry name" value="DUF7054"/>
</dbReference>
<proteinExistence type="predicted"/>
<reference evidence="2" key="1">
    <citation type="submission" date="2020-06" db="EMBL/GenBank/DDBJ databases">
        <authorList>
            <person name="Li T."/>
            <person name="Hu X."/>
            <person name="Zhang T."/>
            <person name="Song X."/>
            <person name="Zhang H."/>
            <person name="Dai N."/>
            <person name="Sheng W."/>
            <person name="Hou X."/>
            <person name="Wei L."/>
        </authorList>
    </citation>
    <scope>NUCLEOTIDE SEQUENCE</scope>
    <source>
        <strain evidence="2">G02</strain>
        <tissue evidence="2">Leaf</tissue>
    </source>
</reference>
<reference evidence="2" key="2">
    <citation type="journal article" date="2024" name="Plant">
        <title>Genomic evolution and insights into agronomic trait innovations of Sesamum species.</title>
        <authorList>
            <person name="Miao H."/>
            <person name="Wang L."/>
            <person name="Qu L."/>
            <person name="Liu H."/>
            <person name="Sun Y."/>
            <person name="Le M."/>
            <person name="Wang Q."/>
            <person name="Wei S."/>
            <person name="Zheng Y."/>
            <person name="Lin W."/>
            <person name="Duan Y."/>
            <person name="Cao H."/>
            <person name="Xiong S."/>
            <person name="Wang X."/>
            <person name="Wei L."/>
            <person name="Li C."/>
            <person name="Ma Q."/>
            <person name="Ju M."/>
            <person name="Zhao R."/>
            <person name="Li G."/>
            <person name="Mu C."/>
            <person name="Tian Q."/>
            <person name="Mei H."/>
            <person name="Zhang T."/>
            <person name="Gao T."/>
            <person name="Zhang H."/>
        </authorList>
    </citation>
    <scope>NUCLEOTIDE SEQUENCE</scope>
    <source>
        <strain evidence="2">G02</strain>
    </source>
</reference>
<organism evidence="2">
    <name type="scientific">Sesamum radiatum</name>
    <name type="common">Black benniseed</name>
    <dbReference type="NCBI Taxonomy" id="300843"/>
    <lineage>
        <taxon>Eukaryota</taxon>
        <taxon>Viridiplantae</taxon>
        <taxon>Streptophyta</taxon>
        <taxon>Embryophyta</taxon>
        <taxon>Tracheophyta</taxon>
        <taxon>Spermatophyta</taxon>
        <taxon>Magnoliopsida</taxon>
        <taxon>eudicotyledons</taxon>
        <taxon>Gunneridae</taxon>
        <taxon>Pentapetalae</taxon>
        <taxon>asterids</taxon>
        <taxon>lamiids</taxon>
        <taxon>Lamiales</taxon>
        <taxon>Pedaliaceae</taxon>
        <taxon>Sesamum</taxon>
    </lineage>
</organism>
<protein>
    <recommendedName>
        <fullName evidence="1">DUF7054 domain-containing protein</fullName>
    </recommendedName>
</protein>